<keyword evidence="3" id="KW-1185">Reference proteome</keyword>
<dbReference type="AlphaFoldDB" id="A0A1H0CP32"/>
<reference evidence="2 3" key="1">
    <citation type="submission" date="2016-10" db="EMBL/GenBank/DDBJ databases">
        <authorList>
            <person name="de Groot N.N."/>
        </authorList>
    </citation>
    <scope>NUCLEOTIDE SEQUENCE [LARGE SCALE GENOMIC DNA]</scope>
    <source>
        <strain evidence="2 3">CGMCC 1.5012</strain>
    </source>
</reference>
<dbReference type="OrthoDB" id="1863753at2"/>
<evidence type="ECO:0000313" key="2">
    <source>
        <dbReference type="EMBL" id="SDN59624.1"/>
    </source>
</evidence>
<evidence type="ECO:0000259" key="1">
    <source>
        <dbReference type="Pfam" id="PF08955"/>
    </source>
</evidence>
<evidence type="ECO:0000313" key="3">
    <source>
        <dbReference type="Proteomes" id="UP000199182"/>
    </source>
</evidence>
<accession>A0A1H0CP32</accession>
<proteinExistence type="predicted"/>
<gene>
    <name evidence="2" type="ORF">SAMN05192585_12419</name>
</gene>
<organism evidence="2 3">
    <name type="scientific">Acetanaerobacterium elongatum</name>
    <dbReference type="NCBI Taxonomy" id="258515"/>
    <lineage>
        <taxon>Bacteria</taxon>
        <taxon>Bacillati</taxon>
        <taxon>Bacillota</taxon>
        <taxon>Clostridia</taxon>
        <taxon>Eubacteriales</taxon>
        <taxon>Oscillospiraceae</taxon>
        <taxon>Acetanaerobacterium</taxon>
    </lineage>
</organism>
<dbReference type="RefSeq" id="WP_092641225.1">
    <property type="nucleotide sequence ID" value="NZ_FNID01000024.1"/>
</dbReference>
<sequence>MIKLLRWVFSAVATVALITIFAEYSQQNKVLLADEVTSDAAETVPLTVVSSSVSPKESEGYILREYDGKLAIFKTGGAEPLYVFNVSMETMSDYDKAALQQGITANNLEELKTLVEDYTS</sequence>
<dbReference type="InterPro" id="IPR015050">
    <property type="entry name" value="BofC_C"/>
</dbReference>
<dbReference type="EMBL" id="FNID01000024">
    <property type="protein sequence ID" value="SDN59624.1"/>
    <property type="molecule type" value="Genomic_DNA"/>
</dbReference>
<feature type="domain" description="Bypass of forespore C C-terminal" evidence="1">
    <location>
        <begin position="58"/>
        <end position="118"/>
    </location>
</feature>
<name>A0A1H0CP32_9FIRM</name>
<dbReference type="Pfam" id="PF08955">
    <property type="entry name" value="BofC_C"/>
    <property type="match status" value="1"/>
</dbReference>
<dbReference type="Proteomes" id="UP000199182">
    <property type="component" value="Unassembled WGS sequence"/>
</dbReference>
<protein>
    <submittedName>
        <fullName evidence="2">BofC C-terminal domain-containing protein</fullName>
    </submittedName>
</protein>